<feature type="transmembrane region" description="Helical" evidence="5">
    <location>
        <begin position="48"/>
        <end position="73"/>
    </location>
</feature>
<dbReference type="GO" id="GO:0016874">
    <property type="term" value="F:ligase activity"/>
    <property type="evidence" value="ECO:0007669"/>
    <property type="project" value="UniProtKB-KW"/>
</dbReference>
<name>A0A4R3IE11_9GAMM</name>
<protein>
    <submittedName>
        <fullName evidence="8">O-antigen ligase</fullName>
    </submittedName>
</protein>
<dbReference type="InterPro" id="IPR051533">
    <property type="entry name" value="WaaL-like"/>
</dbReference>
<evidence type="ECO:0000313" key="8">
    <source>
        <dbReference type="EMBL" id="TCS44114.1"/>
    </source>
</evidence>
<dbReference type="Pfam" id="PF04932">
    <property type="entry name" value="Wzy_C"/>
    <property type="match status" value="1"/>
</dbReference>
<dbReference type="OrthoDB" id="9768226at2"/>
<dbReference type="InterPro" id="IPR007016">
    <property type="entry name" value="O-antigen_ligase-rel_domated"/>
</dbReference>
<feature type="transmembrane region" description="Helical" evidence="5">
    <location>
        <begin position="210"/>
        <end position="228"/>
    </location>
</feature>
<feature type="transmembrane region" description="Helical" evidence="5">
    <location>
        <begin position="85"/>
        <end position="103"/>
    </location>
</feature>
<accession>A0A4R3IE11</accession>
<dbReference type="InterPro" id="IPR045979">
    <property type="entry name" value="DUF5935"/>
</dbReference>
<feature type="transmembrane region" description="Helical" evidence="5">
    <location>
        <begin position="380"/>
        <end position="401"/>
    </location>
</feature>
<reference evidence="8 9" key="1">
    <citation type="submission" date="2019-03" db="EMBL/GenBank/DDBJ databases">
        <title>Genomic Encyclopedia of Archaeal and Bacterial Type Strains, Phase II (KMG-II): from individual species to whole genera.</title>
        <authorList>
            <person name="Goeker M."/>
        </authorList>
    </citation>
    <scope>NUCLEOTIDE SEQUENCE [LARGE SCALE GENOMIC DNA]</scope>
    <source>
        <strain evidence="8 9">DSM 15388</strain>
    </source>
</reference>
<keyword evidence="4 5" id="KW-0472">Membrane</keyword>
<evidence type="ECO:0000259" key="7">
    <source>
        <dbReference type="Pfam" id="PF19358"/>
    </source>
</evidence>
<dbReference type="RefSeq" id="WP_132699440.1">
    <property type="nucleotide sequence ID" value="NZ_SLZR01000001.1"/>
</dbReference>
<gene>
    <name evidence="8" type="ORF">BCF53_101457</name>
</gene>
<keyword evidence="8" id="KW-0436">Ligase</keyword>
<feature type="transmembrane region" description="Helical" evidence="5">
    <location>
        <begin position="21"/>
        <end position="42"/>
    </location>
</feature>
<dbReference type="PANTHER" id="PTHR37422:SF13">
    <property type="entry name" value="LIPOPOLYSACCHARIDE BIOSYNTHESIS PROTEIN PA4999-RELATED"/>
    <property type="match status" value="1"/>
</dbReference>
<evidence type="ECO:0000259" key="6">
    <source>
        <dbReference type="Pfam" id="PF04932"/>
    </source>
</evidence>
<dbReference type="EMBL" id="SLZR01000001">
    <property type="protein sequence ID" value="TCS44114.1"/>
    <property type="molecule type" value="Genomic_DNA"/>
</dbReference>
<dbReference type="PANTHER" id="PTHR37422">
    <property type="entry name" value="TEICHURONIC ACID BIOSYNTHESIS PROTEIN TUAE"/>
    <property type="match status" value="1"/>
</dbReference>
<dbReference type="Pfam" id="PF19358">
    <property type="entry name" value="DUF5935"/>
    <property type="match status" value="1"/>
</dbReference>
<feature type="transmembrane region" description="Helical" evidence="5">
    <location>
        <begin position="340"/>
        <end position="359"/>
    </location>
</feature>
<feature type="domain" description="O-antigen ligase-related" evidence="6">
    <location>
        <begin position="215"/>
        <end position="357"/>
    </location>
</feature>
<evidence type="ECO:0000256" key="1">
    <source>
        <dbReference type="ARBA" id="ARBA00004141"/>
    </source>
</evidence>
<feature type="transmembrane region" description="Helical" evidence="5">
    <location>
        <begin position="178"/>
        <end position="198"/>
    </location>
</feature>
<dbReference type="AlphaFoldDB" id="A0A4R3IE11"/>
<dbReference type="GO" id="GO:0016020">
    <property type="term" value="C:membrane"/>
    <property type="evidence" value="ECO:0007669"/>
    <property type="project" value="UniProtKB-SubCell"/>
</dbReference>
<comment type="subcellular location">
    <subcellularLocation>
        <location evidence="1">Membrane</location>
        <topology evidence="1">Multi-pass membrane protein</topology>
    </subcellularLocation>
</comment>
<feature type="transmembrane region" description="Helical" evidence="5">
    <location>
        <begin position="248"/>
        <end position="267"/>
    </location>
</feature>
<evidence type="ECO:0000256" key="3">
    <source>
        <dbReference type="ARBA" id="ARBA00022989"/>
    </source>
</evidence>
<proteinExistence type="predicted"/>
<evidence type="ECO:0000313" key="9">
    <source>
        <dbReference type="Proteomes" id="UP000295793"/>
    </source>
</evidence>
<organism evidence="8 9">
    <name type="scientific">Reinekea marinisedimentorum</name>
    <dbReference type="NCBI Taxonomy" id="230495"/>
    <lineage>
        <taxon>Bacteria</taxon>
        <taxon>Pseudomonadati</taxon>
        <taxon>Pseudomonadota</taxon>
        <taxon>Gammaproteobacteria</taxon>
        <taxon>Oceanospirillales</taxon>
        <taxon>Saccharospirillaceae</taxon>
        <taxon>Reinekea</taxon>
    </lineage>
</organism>
<keyword evidence="3 5" id="KW-1133">Transmembrane helix</keyword>
<feature type="domain" description="DUF5935" evidence="7">
    <location>
        <begin position="13"/>
        <end position="161"/>
    </location>
</feature>
<feature type="transmembrane region" description="Helical" evidence="5">
    <location>
        <begin position="136"/>
        <end position="158"/>
    </location>
</feature>
<comment type="caution">
    <text evidence="8">The sequence shown here is derived from an EMBL/GenBank/DDBJ whole genome shotgun (WGS) entry which is preliminary data.</text>
</comment>
<evidence type="ECO:0000256" key="4">
    <source>
        <dbReference type="ARBA" id="ARBA00023136"/>
    </source>
</evidence>
<keyword evidence="2 5" id="KW-0812">Transmembrane</keyword>
<keyword evidence="9" id="KW-1185">Reference proteome</keyword>
<feature type="transmembrane region" description="Helical" evidence="5">
    <location>
        <begin position="109"/>
        <end position="129"/>
    </location>
</feature>
<dbReference type="Proteomes" id="UP000295793">
    <property type="component" value="Unassembled WGS sequence"/>
</dbReference>
<sequence length="438" mass="50647">MAKVKPEDFKVEDFYFFKIKKMWAFFWSEHPAFWAICGFLFFEYFRPQAIYTAIDFIPWSQLFLALSLGFSFVDKKSKLRWSLTHTLIVLFTIQIYISFIFAYNPDVSWSKNIQFLQWVVVFFLVTTIVQTRERFYVFLMILFICSLKISIGTSRTYAMRGFSFTKWGLMGPSGYFQNSGELSIQMLVLVALGICLIMRMWPYSGRLEKLLLVLGVVTPVLTIIGASSRGSQLALALLLAVFFYKKVFRPKVLVAAILVVVAINYVLPEEQKDRFRSMGDDTTSTQRILYWKNGWEMMKDYPFTGVGFFNFPVYFTDFYPQDILFRNHQGRLRAELPHNIFIQVGTDAGFPALLWFILLPLSVLRFRGKSEIDHSIHRGLLMGILGFCVAGQFVSVAYYPFMWVSVSMLAALRTTHKISKSQPALESNTVEDAQGRNI</sequence>
<evidence type="ECO:0000256" key="2">
    <source>
        <dbReference type="ARBA" id="ARBA00022692"/>
    </source>
</evidence>
<feature type="transmembrane region" description="Helical" evidence="5">
    <location>
        <begin position="301"/>
        <end position="320"/>
    </location>
</feature>
<evidence type="ECO:0000256" key="5">
    <source>
        <dbReference type="SAM" id="Phobius"/>
    </source>
</evidence>